<reference evidence="3" key="1">
    <citation type="submission" date="2016-11" db="EMBL/GenBank/DDBJ databases">
        <authorList>
            <person name="Varghese N."/>
            <person name="Submissions S."/>
        </authorList>
    </citation>
    <scope>NUCLEOTIDE SEQUENCE [LARGE SCALE GENOMIC DNA]</scope>
    <source>
        <strain evidence="3">DSM 15285</strain>
    </source>
</reference>
<organism evidence="2 3">
    <name type="scientific">Tepidibacter thalassicus DSM 15285</name>
    <dbReference type="NCBI Taxonomy" id="1123350"/>
    <lineage>
        <taxon>Bacteria</taxon>
        <taxon>Bacillati</taxon>
        <taxon>Bacillota</taxon>
        <taxon>Clostridia</taxon>
        <taxon>Peptostreptococcales</taxon>
        <taxon>Peptostreptococcaceae</taxon>
        <taxon>Tepidibacter</taxon>
    </lineage>
</organism>
<evidence type="ECO:0000259" key="1">
    <source>
        <dbReference type="Pfam" id="PF22483"/>
    </source>
</evidence>
<dbReference type="Pfam" id="PF22483">
    <property type="entry name" value="Mu-transpos_C_2"/>
    <property type="match status" value="1"/>
</dbReference>
<dbReference type="AlphaFoldDB" id="A0A1M5S5B7"/>
<proteinExistence type="predicted"/>
<dbReference type="OrthoDB" id="3193769at2"/>
<evidence type="ECO:0000313" key="3">
    <source>
        <dbReference type="Proteomes" id="UP000242520"/>
    </source>
</evidence>
<name>A0A1M5S5B7_9FIRM</name>
<sequence length="170" mass="20255">MESANRFINRIIPYNGEFKDEEELITIINRLSNDVNNEINQTTKVKPIMLLRKEKEHLSPLPNKDIIESYLNYMKPTTVHNDSMINYKGKKYSVPHKFINKTLKIRKFENKLYIYNNTDLIRIHKLTERIINYNEDDYKNIINEKLAYKSDDDITKFATENLKLLDNLKG</sequence>
<keyword evidence="3" id="KW-1185">Reference proteome</keyword>
<dbReference type="STRING" id="1123350.SAMN02744040_01632"/>
<dbReference type="Proteomes" id="UP000242520">
    <property type="component" value="Unassembled WGS sequence"/>
</dbReference>
<accession>A0A1M5S5B7</accession>
<feature type="domain" description="Transposase for insertion sequence element IS21-like C-terminal" evidence="1">
    <location>
        <begin position="75"/>
        <end position="125"/>
    </location>
</feature>
<gene>
    <name evidence="2" type="ORF">SAMN02744040_01632</name>
</gene>
<dbReference type="EMBL" id="FQXH01000017">
    <property type="protein sequence ID" value="SHH33620.1"/>
    <property type="molecule type" value="Genomic_DNA"/>
</dbReference>
<protein>
    <recommendedName>
        <fullName evidence="1">Transposase for insertion sequence element IS21-like C-terminal domain-containing protein</fullName>
    </recommendedName>
</protein>
<dbReference type="RefSeq" id="WP_084602000.1">
    <property type="nucleotide sequence ID" value="NZ_FQXH01000017.1"/>
</dbReference>
<evidence type="ECO:0000313" key="2">
    <source>
        <dbReference type="EMBL" id="SHH33620.1"/>
    </source>
</evidence>
<dbReference type="InterPro" id="IPR054353">
    <property type="entry name" value="IstA-like_C"/>
</dbReference>